<dbReference type="InterPro" id="IPR038591">
    <property type="entry name" value="NolW-like_sf"/>
</dbReference>
<dbReference type="RefSeq" id="WP_183614280.1">
    <property type="nucleotide sequence ID" value="NZ_JACICY010000007.1"/>
</dbReference>
<reference evidence="16 17" key="1">
    <citation type="submission" date="2020-08" db="EMBL/GenBank/DDBJ databases">
        <title>Genomic Encyclopedia of Type Strains, Phase IV (KMG-IV): sequencing the most valuable type-strain genomes for metagenomic binning, comparative biology and taxonomic classification.</title>
        <authorList>
            <person name="Goeker M."/>
        </authorList>
    </citation>
    <scope>NUCLEOTIDE SEQUENCE [LARGE SCALE GENOMIC DNA]</scope>
    <source>
        <strain evidence="16 17">DSM 14552</strain>
    </source>
</reference>
<feature type="region of interest" description="Disordered" evidence="11">
    <location>
        <begin position="724"/>
        <end position="745"/>
    </location>
</feature>
<dbReference type="Proteomes" id="UP000562395">
    <property type="component" value="Unassembled WGS sequence"/>
</dbReference>
<dbReference type="InterPro" id="IPR001775">
    <property type="entry name" value="GspD/PilQ"/>
</dbReference>
<dbReference type="Pfam" id="PF21305">
    <property type="entry name" value="type_II_gspD_N0"/>
    <property type="match status" value="1"/>
</dbReference>
<feature type="signal peptide" evidence="12">
    <location>
        <begin position="1"/>
        <end position="24"/>
    </location>
</feature>
<keyword evidence="3 10" id="KW-0813">Transport</keyword>
<dbReference type="PANTHER" id="PTHR30332">
    <property type="entry name" value="PROBABLE GENERAL SECRETION PATHWAY PROTEIN D"/>
    <property type="match status" value="1"/>
</dbReference>
<evidence type="ECO:0000259" key="13">
    <source>
        <dbReference type="Pfam" id="PF00263"/>
    </source>
</evidence>
<proteinExistence type="inferred from homology"/>
<evidence type="ECO:0000256" key="1">
    <source>
        <dbReference type="ARBA" id="ARBA00004442"/>
    </source>
</evidence>
<dbReference type="GO" id="GO:0015628">
    <property type="term" value="P:protein secretion by the type II secretion system"/>
    <property type="evidence" value="ECO:0007669"/>
    <property type="project" value="InterPro"/>
</dbReference>
<evidence type="ECO:0000256" key="4">
    <source>
        <dbReference type="ARBA" id="ARBA00022452"/>
    </source>
</evidence>
<dbReference type="EMBL" id="JACICY010000007">
    <property type="protein sequence ID" value="MBB3861789.1"/>
    <property type="molecule type" value="Genomic_DNA"/>
</dbReference>
<feature type="compositionally biased region" description="Low complexity" evidence="11">
    <location>
        <begin position="302"/>
        <end position="314"/>
    </location>
</feature>
<keyword evidence="6 12" id="KW-0732">Signal</keyword>
<dbReference type="Gene3D" id="3.30.1370.120">
    <property type="match status" value="3"/>
</dbReference>
<feature type="domain" description="NolW-like" evidence="14">
    <location>
        <begin position="258"/>
        <end position="385"/>
    </location>
</feature>
<dbReference type="InterPro" id="IPR049371">
    <property type="entry name" value="GspD-like_N0"/>
</dbReference>
<feature type="domain" description="NolW-like" evidence="14">
    <location>
        <begin position="123"/>
        <end position="182"/>
    </location>
</feature>
<dbReference type="NCBIfam" id="TIGR02517">
    <property type="entry name" value="type_II_gspD"/>
    <property type="match status" value="1"/>
</dbReference>
<keyword evidence="7" id="KW-0653">Protein transport</keyword>
<keyword evidence="8" id="KW-0472">Membrane</keyword>
<evidence type="ECO:0000313" key="16">
    <source>
        <dbReference type="EMBL" id="MBB3861789.1"/>
    </source>
</evidence>
<comment type="similarity">
    <text evidence="2">Belongs to the bacterial secretin family. GSP D subfamily.</text>
</comment>
<dbReference type="InterPro" id="IPR050810">
    <property type="entry name" value="Bact_Secretion_Sys_Channel"/>
</dbReference>
<evidence type="ECO:0000256" key="11">
    <source>
        <dbReference type="SAM" id="MobiDB-lite"/>
    </source>
</evidence>
<evidence type="ECO:0000256" key="12">
    <source>
        <dbReference type="SAM" id="SignalP"/>
    </source>
</evidence>
<evidence type="ECO:0000256" key="2">
    <source>
        <dbReference type="ARBA" id="ARBA00006980"/>
    </source>
</evidence>
<organism evidence="16 17">
    <name type="scientific">Novosphingobium hassiacum</name>
    <dbReference type="NCBI Taxonomy" id="173676"/>
    <lineage>
        <taxon>Bacteria</taxon>
        <taxon>Pseudomonadati</taxon>
        <taxon>Pseudomonadota</taxon>
        <taxon>Alphaproteobacteria</taxon>
        <taxon>Sphingomonadales</taxon>
        <taxon>Sphingomonadaceae</taxon>
        <taxon>Novosphingobium</taxon>
    </lineage>
</organism>
<dbReference type="GO" id="GO:0015627">
    <property type="term" value="C:type II protein secretion system complex"/>
    <property type="evidence" value="ECO:0007669"/>
    <property type="project" value="InterPro"/>
</dbReference>
<dbReference type="InterPro" id="IPR013356">
    <property type="entry name" value="T2SS_GspD"/>
</dbReference>
<evidence type="ECO:0000259" key="14">
    <source>
        <dbReference type="Pfam" id="PF03958"/>
    </source>
</evidence>
<evidence type="ECO:0000256" key="9">
    <source>
        <dbReference type="ARBA" id="ARBA00023237"/>
    </source>
</evidence>
<dbReference type="Pfam" id="PF03958">
    <property type="entry name" value="Secretin_N"/>
    <property type="match status" value="3"/>
</dbReference>
<dbReference type="InterPro" id="IPR004846">
    <property type="entry name" value="T2SS/T3SS_dom"/>
</dbReference>
<feature type="compositionally biased region" description="Polar residues" evidence="11">
    <location>
        <begin position="315"/>
        <end position="329"/>
    </location>
</feature>
<dbReference type="AlphaFoldDB" id="A0A7W5ZZ13"/>
<feature type="chain" id="PRO_5031304872" evidence="12">
    <location>
        <begin position="25"/>
        <end position="745"/>
    </location>
</feature>
<evidence type="ECO:0000256" key="8">
    <source>
        <dbReference type="ARBA" id="ARBA00023136"/>
    </source>
</evidence>
<keyword evidence="17" id="KW-1185">Reference proteome</keyword>
<keyword evidence="4" id="KW-1134">Transmembrane beta strand</keyword>
<evidence type="ECO:0000256" key="7">
    <source>
        <dbReference type="ARBA" id="ARBA00022927"/>
    </source>
</evidence>
<dbReference type="PRINTS" id="PR00811">
    <property type="entry name" value="BCTERIALGSPD"/>
</dbReference>
<feature type="domain" description="GspD-like N0" evidence="15">
    <location>
        <begin position="28"/>
        <end position="98"/>
    </location>
</feature>
<evidence type="ECO:0000259" key="15">
    <source>
        <dbReference type="Pfam" id="PF21305"/>
    </source>
</evidence>
<keyword evidence="9" id="KW-0998">Cell outer membrane</keyword>
<dbReference type="GO" id="GO:0009279">
    <property type="term" value="C:cell outer membrane"/>
    <property type="evidence" value="ECO:0007669"/>
    <property type="project" value="UniProtKB-SubCell"/>
</dbReference>
<sequence>MISFSKMLVGAAALALATPQVAWAQYTLNVRDADVRAFVADAAEVTGRTFIVDSRVQTKISVVSDRPLSRSEYFEVFLSTLRANGLVAVPTGNGAFRIQPAEGAASNPTRIGSRGAAQSQMVTEVVRLRTIDAAQAVETLRPLISKEGALTANKAGNSLVIVDYADNLRRIRALLGDIDRDSTTTQTIVLDHAGAREIATALTQLVPAAGEGGRSLATVVAVDSANAVLMRGDASTLAKMAAMARMLDARAATGGEIKVVWLDYADSAALVPVLERLVGGQGGGEVASGSAAPISLGGVGSSATSTAGAQGSTGQNAGVSSGTQTSPIGATTGGLGNGPIKLANGRGNATITRYPGANAIIIAAPADEQRRLTEVIRQLDIPQEQVLVEAIIVEISNNVARQLGVQMLFGGKDKPFAVTNYSNTSPNIIDIAGGLLADNLSQTTTVVNGSTVTTTTNSAAGDLLRQNAASKILGARGAYTGFLTELGNNTYLGALIQAVQTDKDSNILSTPHITTNNNVPASILFGQEIPVSTGEALSNGNFSDTFRTIQRQNVGIELDVTPQINAGNMVRLDLRQEVSSIAGTVSSKSDELIVNKREIKTTVTVGDREIVALGGLLDDNEQRTIEKVPFLGDIPVLGELFKSRGKSRVKTNLMVFIRPTILRNAADRQALAARRYGVVRNAQTDFDPKREPGIDELIVDYMGALPPTVPQAEVAVVAPGDSVIRPRATPAPIQQTELPPSSPQN</sequence>
<keyword evidence="5" id="KW-0812">Transmembrane</keyword>
<feature type="region of interest" description="Disordered" evidence="11">
    <location>
        <begin position="302"/>
        <end position="337"/>
    </location>
</feature>
<dbReference type="Pfam" id="PF00263">
    <property type="entry name" value="Secretin"/>
    <property type="match status" value="1"/>
</dbReference>
<evidence type="ECO:0000256" key="3">
    <source>
        <dbReference type="ARBA" id="ARBA00022448"/>
    </source>
</evidence>
<evidence type="ECO:0000313" key="17">
    <source>
        <dbReference type="Proteomes" id="UP000562395"/>
    </source>
</evidence>
<protein>
    <submittedName>
        <fullName evidence="16">General secretion pathway protein D</fullName>
    </submittedName>
</protein>
<evidence type="ECO:0000256" key="6">
    <source>
        <dbReference type="ARBA" id="ARBA00022729"/>
    </source>
</evidence>
<feature type="domain" description="Type II/III secretion system secretin-like" evidence="13">
    <location>
        <begin position="498"/>
        <end position="663"/>
    </location>
</feature>
<evidence type="ECO:0000256" key="10">
    <source>
        <dbReference type="RuleBase" id="RU004004"/>
    </source>
</evidence>
<gene>
    <name evidence="16" type="ORF">GGQ88_003077</name>
</gene>
<name>A0A7W5ZZ13_9SPHN</name>
<comment type="caution">
    <text evidence="16">The sequence shown here is derived from an EMBL/GenBank/DDBJ whole genome shotgun (WGS) entry which is preliminary data.</text>
</comment>
<dbReference type="PANTHER" id="PTHR30332:SF24">
    <property type="entry name" value="SECRETIN GSPD-RELATED"/>
    <property type="match status" value="1"/>
</dbReference>
<dbReference type="InterPro" id="IPR005644">
    <property type="entry name" value="NolW-like"/>
</dbReference>
<comment type="subcellular location">
    <subcellularLocation>
        <location evidence="1 10">Cell outer membrane</location>
    </subcellularLocation>
</comment>
<feature type="domain" description="NolW-like" evidence="14">
    <location>
        <begin position="185"/>
        <end position="251"/>
    </location>
</feature>
<evidence type="ECO:0000256" key="5">
    <source>
        <dbReference type="ARBA" id="ARBA00022692"/>
    </source>
</evidence>
<accession>A0A7W5ZZ13</accession>